<dbReference type="InterPro" id="IPR024361">
    <property type="entry name" value="BACON"/>
</dbReference>
<evidence type="ECO:0000256" key="5">
    <source>
        <dbReference type="ARBA" id="ARBA00022801"/>
    </source>
</evidence>
<dbReference type="Gene3D" id="2.60.40.10">
    <property type="entry name" value="Immunoglobulins"/>
    <property type="match status" value="1"/>
</dbReference>
<evidence type="ECO:0000256" key="6">
    <source>
        <dbReference type="ARBA" id="ARBA00022833"/>
    </source>
</evidence>
<dbReference type="OrthoDB" id="6278496at2"/>
<name>A0A449I4W7_9BACE</name>
<gene>
    <name evidence="10" type="ORF">NCTC7812_02020</name>
</gene>
<comment type="similarity">
    <text evidence="1">Belongs to the peptidase M43B family.</text>
</comment>
<keyword evidence="3" id="KW-0479">Metal-binding</keyword>
<evidence type="ECO:0000313" key="10">
    <source>
        <dbReference type="EMBL" id="VFB14462.1"/>
    </source>
</evidence>
<accession>A0A449I4W7</accession>
<keyword evidence="7" id="KW-0482">Metalloprotease</keyword>
<dbReference type="EMBL" id="CAACYH010000004">
    <property type="protein sequence ID" value="VFB14462.1"/>
    <property type="molecule type" value="Genomic_DNA"/>
</dbReference>
<organism evidence="10 11">
    <name type="scientific">Prevotella heparinolytica</name>
    <dbReference type="NCBI Taxonomy" id="28113"/>
    <lineage>
        <taxon>Bacteria</taxon>
        <taxon>Pseudomonadati</taxon>
        <taxon>Bacteroidota</taxon>
        <taxon>Bacteroidia</taxon>
        <taxon>Bacteroidales</taxon>
        <taxon>Bacteroidaceae</taxon>
        <taxon>Bacteroides</taxon>
    </lineage>
</organism>
<dbReference type="PANTHER" id="PTHR47466">
    <property type="match status" value="1"/>
</dbReference>
<dbReference type="CDD" id="cd14948">
    <property type="entry name" value="BACON"/>
    <property type="match status" value="1"/>
</dbReference>
<evidence type="ECO:0000256" key="2">
    <source>
        <dbReference type="ARBA" id="ARBA00022670"/>
    </source>
</evidence>
<evidence type="ECO:0000259" key="9">
    <source>
        <dbReference type="Pfam" id="PF05572"/>
    </source>
</evidence>
<dbReference type="GO" id="GO:0046872">
    <property type="term" value="F:metal ion binding"/>
    <property type="evidence" value="ECO:0007669"/>
    <property type="project" value="UniProtKB-KW"/>
</dbReference>
<dbReference type="PROSITE" id="PS51257">
    <property type="entry name" value="PROKAR_LIPOPROTEIN"/>
    <property type="match status" value="1"/>
</dbReference>
<dbReference type="Pfam" id="PF05572">
    <property type="entry name" value="Peptidase_M43"/>
    <property type="match status" value="1"/>
</dbReference>
<evidence type="ECO:0000256" key="8">
    <source>
        <dbReference type="ARBA" id="ARBA00023157"/>
    </source>
</evidence>
<dbReference type="InterPro" id="IPR013783">
    <property type="entry name" value="Ig-like_fold"/>
</dbReference>
<evidence type="ECO:0000256" key="1">
    <source>
        <dbReference type="ARBA" id="ARBA00008721"/>
    </source>
</evidence>
<feature type="domain" description="Peptidase M43 pregnancy-associated plasma-A" evidence="9">
    <location>
        <begin position="206"/>
        <end position="387"/>
    </location>
</feature>
<keyword evidence="8" id="KW-1015">Disulfide bond</keyword>
<dbReference type="PANTHER" id="PTHR47466:SF1">
    <property type="entry name" value="METALLOPROTEASE MEP1 (AFU_ORTHOLOGUE AFUA_1G07730)-RELATED"/>
    <property type="match status" value="1"/>
</dbReference>
<keyword evidence="4" id="KW-0732">Signal</keyword>
<evidence type="ECO:0000256" key="4">
    <source>
        <dbReference type="ARBA" id="ARBA00022729"/>
    </source>
</evidence>
<dbReference type="GO" id="GO:0008237">
    <property type="term" value="F:metallopeptidase activity"/>
    <property type="evidence" value="ECO:0007669"/>
    <property type="project" value="UniProtKB-KW"/>
</dbReference>
<keyword evidence="2" id="KW-0645">Protease</keyword>
<dbReference type="Gene3D" id="3.40.390.10">
    <property type="entry name" value="Collagenase (Catalytic Domain)"/>
    <property type="match status" value="1"/>
</dbReference>
<dbReference type="AlphaFoldDB" id="A0A449I4W7"/>
<reference evidence="10 11" key="1">
    <citation type="submission" date="2019-02" db="EMBL/GenBank/DDBJ databases">
        <authorList>
            <consortium name="Pathogen Informatics"/>
        </authorList>
    </citation>
    <scope>NUCLEOTIDE SEQUENCE [LARGE SCALE GENOMIC DNA]</scope>
    <source>
        <strain evidence="10 11">3012STDY7078512</strain>
    </source>
</reference>
<sequence length="419" mass="47415">MKPLFLASALIASLVLYGCEQGEEELLELSDTSFSGISCEGTTLEVSVSSNVEWSVTEAPQWCVAEKKGEETLILQIERNYTLNPRNATVVVAGESGDISQTIVLYQDAFDPETHVYRLPVIFHVLYHDINDPKQYVKPERLPEILEEVNRVWRSTGSGNAGMGVEFVLAAKDPQGQLLPEPGVERIPWETEEVDIYHLMDSNSGIYNYLIWEPNEYINVFICKSKNKTLAGRSTFPYAPNTNPLEGLETVAYHLKGENLAYAYCICINNHYIYEKTTSSTPNQTDAALTLAHEIGHYLGLCHTFSEGNSDICEDTDYCTDTYSYNRKEYEEALSSVDLSLYTFEELAQRYDCARNKVFTSLNIMDYYYGYKQKFTPQQRARTRHVLNYSSLIPGPKIGLASTRATYDGVLDLPIRTME</sequence>
<keyword evidence="5" id="KW-0378">Hydrolase</keyword>
<dbReference type="InterPro" id="IPR023852">
    <property type="entry name" value="Metalloproteinase_lipop_BF0631"/>
</dbReference>
<evidence type="ECO:0000256" key="7">
    <source>
        <dbReference type="ARBA" id="ARBA00023049"/>
    </source>
</evidence>
<evidence type="ECO:0000313" key="11">
    <source>
        <dbReference type="Proteomes" id="UP000396835"/>
    </source>
</evidence>
<dbReference type="InterPro" id="IPR024079">
    <property type="entry name" value="MetalloPept_cat_dom_sf"/>
</dbReference>
<protein>
    <submittedName>
        <fullName evidence="10">Pregnancy-associated plasma protein-A</fullName>
    </submittedName>
</protein>
<dbReference type="SUPFAM" id="SSF55486">
    <property type="entry name" value="Metalloproteases ('zincins'), catalytic domain"/>
    <property type="match status" value="1"/>
</dbReference>
<dbReference type="GO" id="GO:0006508">
    <property type="term" value="P:proteolysis"/>
    <property type="evidence" value="ECO:0007669"/>
    <property type="project" value="UniProtKB-KW"/>
</dbReference>
<dbReference type="InterPro" id="IPR008754">
    <property type="entry name" value="Peptidase_M43"/>
</dbReference>
<keyword evidence="6" id="KW-0862">Zinc</keyword>
<dbReference type="RefSeq" id="WP_131752444.1">
    <property type="nucleotide sequence ID" value="NZ_CAACYH010000004.1"/>
</dbReference>
<dbReference type="Proteomes" id="UP000396835">
    <property type="component" value="Unassembled WGS sequence"/>
</dbReference>
<proteinExistence type="inferred from homology"/>
<dbReference type="NCBIfam" id="TIGR03952">
    <property type="entry name" value="metzin_BF0631"/>
    <property type="match status" value="1"/>
</dbReference>
<evidence type="ECO:0000256" key="3">
    <source>
        <dbReference type="ARBA" id="ARBA00022723"/>
    </source>
</evidence>